<evidence type="ECO:0000256" key="1">
    <source>
        <dbReference type="SAM" id="MobiDB-lite"/>
    </source>
</evidence>
<accession>A0A380PAD0</accession>
<proteinExistence type="predicted"/>
<protein>
    <submittedName>
        <fullName evidence="2">Uncharacterized protein</fullName>
    </submittedName>
</protein>
<dbReference type="Proteomes" id="UP000254150">
    <property type="component" value="Unassembled WGS sequence"/>
</dbReference>
<organism evidence="2 3">
    <name type="scientific">Streptomyces griseus</name>
    <dbReference type="NCBI Taxonomy" id="1911"/>
    <lineage>
        <taxon>Bacteria</taxon>
        <taxon>Bacillati</taxon>
        <taxon>Actinomycetota</taxon>
        <taxon>Actinomycetes</taxon>
        <taxon>Kitasatosporales</taxon>
        <taxon>Streptomycetaceae</taxon>
        <taxon>Streptomyces</taxon>
    </lineage>
</organism>
<evidence type="ECO:0000313" key="3">
    <source>
        <dbReference type="Proteomes" id="UP000254150"/>
    </source>
</evidence>
<evidence type="ECO:0000313" key="2">
    <source>
        <dbReference type="EMBL" id="SUP61868.1"/>
    </source>
</evidence>
<dbReference type="EMBL" id="UHID01000008">
    <property type="protein sequence ID" value="SUP61868.1"/>
    <property type="molecule type" value="Genomic_DNA"/>
</dbReference>
<gene>
    <name evidence="2" type="ORF">NCTC7807_05026</name>
</gene>
<feature type="region of interest" description="Disordered" evidence="1">
    <location>
        <begin position="1"/>
        <end position="35"/>
    </location>
</feature>
<dbReference type="AlphaFoldDB" id="A0A380PAD0"/>
<name>A0A380PAD0_STRGR</name>
<sequence>MRTASTYLSPTARVGRGPSAPPTTNSRPARPLPSTPLLTVLNVTEQFRYQGQPLGHPW</sequence>
<reference evidence="2 3" key="1">
    <citation type="submission" date="2018-06" db="EMBL/GenBank/DDBJ databases">
        <authorList>
            <consortium name="Pathogen Informatics"/>
            <person name="Doyle S."/>
        </authorList>
    </citation>
    <scope>NUCLEOTIDE SEQUENCE [LARGE SCALE GENOMIC DNA]</scope>
    <source>
        <strain evidence="2 3">NCTC7807</strain>
    </source>
</reference>